<reference evidence="2 3" key="1">
    <citation type="submission" date="2023-05" db="EMBL/GenBank/DDBJ databases">
        <title>B98-5 Cell Line De Novo Hybrid Assembly: An Optical Mapping Approach.</title>
        <authorList>
            <person name="Kananen K."/>
            <person name="Auerbach J.A."/>
            <person name="Kautto E."/>
            <person name="Blachly J.S."/>
        </authorList>
    </citation>
    <scope>NUCLEOTIDE SEQUENCE [LARGE SCALE GENOMIC DNA]</scope>
    <source>
        <strain evidence="2">B95-8</strain>
        <tissue evidence="2">Cell line</tissue>
    </source>
</reference>
<evidence type="ECO:0000313" key="3">
    <source>
        <dbReference type="Proteomes" id="UP001266305"/>
    </source>
</evidence>
<proteinExistence type="predicted"/>
<feature type="non-terminal residue" evidence="2">
    <location>
        <position position="1"/>
    </location>
</feature>
<sequence>AGCVPGRGDTGWGLGEPESGRKYEPCPGAEVPDAEGGLHSFPASSPRRTSSGSVTPAPGSGHPRSSRSRSTQPGVT</sequence>
<comment type="caution">
    <text evidence="2">The sequence shown here is derived from an EMBL/GenBank/DDBJ whole genome shotgun (WGS) entry which is preliminary data.</text>
</comment>
<feature type="compositionally biased region" description="Polar residues" evidence="1">
    <location>
        <begin position="42"/>
        <end position="54"/>
    </location>
</feature>
<evidence type="ECO:0000256" key="1">
    <source>
        <dbReference type="SAM" id="MobiDB-lite"/>
    </source>
</evidence>
<dbReference type="EMBL" id="JASSZA010000007">
    <property type="protein sequence ID" value="KAK2105125.1"/>
    <property type="molecule type" value="Genomic_DNA"/>
</dbReference>
<gene>
    <name evidence="2" type="ORF">P7K49_014639</name>
</gene>
<feature type="non-terminal residue" evidence="2">
    <location>
        <position position="76"/>
    </location>
</feature>
<dbReference type="Proteomes" id="UP001266305">
    <property type="component" value="Unassembled WGS sequence"/>
</dbReference>
<evidence type="ECO:0000313" key="2">
    <source>
        <dbReference type="EMBL" id="KAK2105125.1"/>
    </source>
</evidence>
<feature type="region of interest" description="Disordered" evidence="1">
    <location>
        <begin position="1"/>
        <end position="76"/>
    </location>
</feature>
<name>A0ABQ9V710_SAGOE</name>
<protein>
    <submittedName>
        <fullName evidence="2">Uncharacterized protein</fullName>
    </submittedName>
</protein>
<keyword evidence="3" id="KW-1185">Reference proteome</keyword>
<accession>A0ABQ9V710</accession>
<organism evidence="2 3">
    <name type="scientific">Saguinus oedipus</name>
    <name type="common">Cotton-top tamarin</name>
    <name type="synonym">Oedipomidas oedipus</name>
    <dbReference type="NCBI Taxonomy" id="9490"/>
    <lineage>
        <taxon>Eukaryota</taxon>
        <taxon>Metazoa</taxon>
        <taxon>Chordata</taxon>
        <taxon>Craniata</taxon>
        <taxon>Vertebrata</taxon>
        <taxon>Euteleostomi</taxon>
        <taxon>Mammalia</taxon>
        <taxon>Eutheria</taxon>
        <taxon>Euarchontoglires</taxon>
        <taxon>Primates</taxon>
        <taxon>Haplorrhini</taxon>
        <taxon>Platyrrhini</taxon>
        <taxon>Cebidae</taxon>
        <taxon>Callitrichinae</taxon>
        <taxon>Saguinus</taxon>
    </lineage>
</organism>